<feature type="active site" evidence="4">
    <location>
        <position position="276"/>
    </location>
</feature>
<organism evidence="9">
    <name type="scientific">Guillardia theta (strain CCMP2712)</name>
    <name type="common">Cryptophyte</name>
    <dbReference type="NCBI Taxonomy" id="905079"/>
    <lineage>
        <taxon>Eukaryota</taxon>
        <taxon>Cryptophyceae</taxon>
        <taxon>Pyrenomonadales</taxon>
        <taxon>Geminigeraceae</taxon>
        <taxon>Guillardia</taxon>
    </lineage>
</organism>
<evidence type="ECO:0000256" key="3">
    <source>
        <dbReference type="ARBA" id="ARBA00022801"/>
    </source>
</evidence>
<dbReference type="STRING" id="905079.L1J129"/>
<dbReference type="GO" id="GO:0005737">
    <property type="term" value="C:cytoplasm"/>
    <property type="evidence" value="ECO:0007669"/>
    <property type="project" value="TreeGrafter"/>
</dbReference>
<evidence type="ECO:0000256" key="1">
    <source>
        <dbReference type="ARBA" id="ARBA00009545"/>
    </source>
</evidence>
<proteinExistence type="inferred from homology"/>
<reference evidence="9 11" key="1">
    <citation type="journal article" date="2012" name="Nature">
        <title>Algal genomes reveal evolutionary mosaicism and the fate of nucleomorphs.</title>
        <authorList>
            <consortium name="DOE Joint Genome Institute"/>
            <person name="Curtis B.A."/>
            <person name="Tanifuji G."/>
            <person name="Burki F."/>
            <person name="Gruber A."/>
            <person name="Irimia M."/>
            <person name="Maruyama S."/>
            <person name="Arias M.C."/>
            <person name="Ball S.G."/>
            <person name="Gile G.H."/>
            <person name="Hirakawa Y."/>
            <person name="Hopkins J.F."/>
            <person name="Kuo A."/>
            <person name="Rensing S.A."/>
            <person name="Schmutz J."/>
            <person name="Symeonidi A."/>
            <person name="Elias M."/>
            <person name="Eveleigh R.J."/>
            <person name="Herman E.K."/>
            <person name="Klute M.J."/>
            <person name="Nakayama T."/>
            <person name="Obornik M."/>
            <person name="Reyes-Prieto A."/>
            <person name="Armbrust E.V."/>
            <person name="Aves S.J."/>
            <person name="Beiko R.G."/>
            <person name="Coutinho P."/>
            <person name="Dacks J.B."/>
            <person name="Durnford D.G."/>
            <person name="Fast N.M."/>
            <person name="Green B.R."/>
            <person name="Grisdale C.J."/>
            <person name="Hempel F."/>
            <person name="Henrissat B."/>
            <person name="Hoppner M.P."/>
            <person name="Ishida K."/>
            <person name="Kim E."/>
            <person name="Koreny L."/>
            <person name="Kroth P.G."/>
            <person name="Liu Y."/>
            <person name="Malik S.B."/>
            <person name="Maier U.G."/>
            <person name="McRose D."/>
            <person name="Mock T."/>
            <person name="Neilson J.A."/>
            <person name="Onodera N.T."/>
            <person name="Poole A.M."/>
            <person name="Pritham E.J."/>
            <person name="Richards T.A."/>
            <person name="Rocap G."/>
            <person name="Roy S.W."/>
            <person name="Sarai C."/>
            <person name="Schaack S."/>
            <person name="Shirato S."/>
            <person name="Slamovits C.H."/>
            <person name="Spencer D.F."/>
            <person name="Suzuki S."/>
            <person name="Worden A.Z."/>
            <person name="Zauner S."/>
            <person name="Barry K."/>
            <person name="Bell C."/>
            <person name="Bharti A.K."/>
            <person name="Crow J.A."/>
            <person name="Grimwood J."/>
            <person name="Kramer R."/>
            <person name="Lindquist E."/>
            <person name="Lucas S."/>
            <person name="Salamov A."/>
            <person name="McFadden G.I."/>
            <person name="Lane C.E."/>
            <person name="Keeling P.J."/>
            <person name="Gray M.W."/>
            <person name="Grigoriev I.V."/>
            <person name="Archibald J.M."/>
        </authorList>
    </citation>
    <scope>NUCLEOTIDE SEQUENCE</scope>
    <source>
        <strain evidence="9 11">CCMP2712</strain>
    </source>
</reference>
<dbReference type="GO" id="GO:0006282">
    <property type="term" value="P:regulation of DNA repair"/>
    <property type="evidence" value="ECO:0007669"/>
    <property type="project" value="InterPro"/>
</dbReference>
<evidence type="ECO:0000256" key="2">
    <source>
        <dbReference type="ARBA" id="ARBA00012255"/>
    </source>
</evidence>
<dbReference type="Proteomes" id="UP000011087">
    <property type="component" value="Unassembled WGS sequence"/>
</dbReference>
<gene>
    <name evidence="9" type="ORF">GUITHDRAFT_111887</name>
</gene>
<feature type="compositionally biased region" description="Low complexity" evidence="6">
    <location>
        <begin position="22"/>
        <end position="32"/>
    </location>
</feature>
<dbReference type="KEGG" id="gtt:GUITHDRAFT_111887"/>
<evidence type="ECO:0000256" key="6">
    <source>
        <dbReference type="SAM" id="MobiDB-lite"/>
    </source>
</evidence>
<keyword evidence="11" id="KW-1185">Reference proteome</keyword>
<dbReference type="EnsemblProtists" id="EKX42032">
    <property type="protein sequence ID" value="EKX42032"/>
    <property type="gene ID" value="GUITHDRAFT_111887"/>
</dbReference>
<feature type="active site" evidence="4">
    <location>
        <position position="275"/>
    </location>
</feature>
<feature type="domain" description="PARG catalytic Macro" evidence="7">
    <location>
        <begin position="325"/>
        <end position="441"/>
    </location>
</feature>
<feature type="binding site" evidence="5">
    <location>
        <position position="260"/>
    </location>
    <ligand>
        <name>substrate</name>
    </ligand>
</feature>
<dbReference type="GO" id="GO:0005975">
    <property type="term" value="P:carbohydrate metabolic process"/>
    <property type="evidence" value="ECO:0007669"/>
    <property type="project" value="InterPro"/>
</dbReference>
<feature type="binding site" evidence="5">
    <location>
        <position position="332"/>
    </location>
    <ligand>
        <name>substrate</name>
    </ligand>
</feature>
<reference evidence="11" key="2">
    <citation type="submission" date="2012-11" db="EMBL/GenBank/DDBJ databases">
        <authorList>
            <person name="Kuo A."/>
            <person name="Curtis B.A."/>
            <person name="Tanifuji G."/>
            <person name="Burki F."/>
            <person name="Gruber A."/>
            <person name="Irimia M."/>
            <person name="Maruyama S."/>
            <person name="Arias M.C."/>
            <person name="Ball S.G."/>
            <person name="Gile G.H."/>
            <person name="Hirakawa Y."/>
            <person name="Hopkins J.F."/>
            <person name="Rensing S.A."/>
            <person name="Schmutz J."/>
            <person name="Symeonidi A."/>
            <person name="Elias M."/>
            <person name="Eveleigh R.J."/>
            <person name="Herman E.K."/>
            <person name="Klute M.J."/>
            <person name="Nakayama T."/>
            <person name="Obornik M."/>
            <person name="Reyes-Prieto A."/>
            <person name="Armbrust E.V."/>
            <person name="Aves S.J."/>
            <person name="Beiko R.G."/>
            <person name="Coutinho P."/>
            <person name="Dacks J.B."/>
            <person name="Durnford D.G."/>
            <person name="Fast N.M."/>
            <person name="Green B.R."/>
            <person name="Grisdale C."/>
            <person name="Hempe F."/>
            <person name="Henrissat B."/>
            <person name="Hoppner M.P."/>
            <person name="Ishida K.-I."/>
            <person name="Kim E."/>
            <person name="Koreny L."/>
            <person name="Kroth P.G."/>
            <person name="Liu Y."/>
            <person name="Malik S.-B."/>
            <person name="Maier U.G."/>
            <person name="McRose D."/>
            <person name="Mock T."/>
            <person name="Neilson J.A."/>
            <person name="Onodera N.T."/>
            <person name="Poole A.M."/>
            <person name="Pritham E.J."/>
            <person name="Richards T.A."/>
            <person name="Rocap G."/>
            <person name="Roy S.W."/>
            <person name="Sarai C."/>
            <person name="Schaack S."/>
            <person name="Shirato S."/>
            <person name="Slamovits C.H."/>
            <person name="Spencer D.F."/>
            <person name="Suzuki S."/>
            <person name="Worden A.Z."/>
            <person name="Zauner S."/>
            <person name="Barry K."/>
            <person name="Bell C."/>
            <person name="Bharti A.K."/>
            <person name="Crow J.A."/>
            <person name="Grimwood J."/>
            <person name="Kramer R."/>
            <person name="Lindquist E."/>
            <person name="Lucas S."/>
            <person name="Salamov A."/>
            <person name="McFadden G.I."/>
            <person name="Lane C.E."/>
            <person name="Keeling P.J."/>
            <person name="Gray M.W."/>
            <person name="Grigoriev I.V."/>
            <person name="Archibald J.M."/>
        </authorList>
    </citation>
    <scope>NUCLEOTIDE SEQUENCE</scope>
    <source>
        <strain evidence="11">CCMP2712</strain>
    </source>
</reference>
<accession>L1J129</accession>
<evidence type="ECO:0000313" key="10">
    <source>
        <dbReference type="EnsemblProtists" id="EKX42032"/>
    </source>
</evidence>
<dbReference type="PANTHER" id="PTHR12837">
    <property type="entry name" value="POLY ADP-RIBOSE GLYCOHYDROLASE"/>
    <property type="match status" value="1"/>
</dbReference>
<dbReference type="eggNOG" id="KOG2064">
    <property type="taxonomic scope" value="Eukaryota"/>
</dbReference>
<dbReference type="OrthoDB" id="1937899at2759"/>
<feature type="domain" description="PARG helical" evidence="8">
    <location>
        <begin position="98"/>
        <end position="215"/>
    </location>
</feature>
<dbReference type="OMA" id="LHGWTVG"/>
<dbReference type="Pfam" id="PF20811">
    <property type="entry name" value="PARG_cat_N"/>
    <property type="match status" value="1"/>
</dbReference>
<dbReference type="EC" id="3.2.1.143" evidence="2"/>
<dbReference type="InterPro" id="IPR048362">
    <property type="entry name" value="PARG_helical"/>
</dbReference>
<feature type="active site" evidence="4">
    <location>
        <position position="257"/>
    </location>
</feature>
<protein>
    <recommendedName>
        <fullName evidence="2">poly(ADP-ribose) glycohydrolase</fullName>
        <ecNumber evidence="2">3.2.1.143</ecNumber>
    </recommendedName>
</protein>
<evidence type="ECO:0000256" key="4">
    <source>
        <dbReference type="PIRSR" id="PIRSR607724-1"/>
    </source>
</evidence>
<dbReference type="InterPro" id="IPR007724">
    <property type="entry name" value="Poly_GlycHdrlase"/>
</dbReference>
<evidence type="ECO:0000259" key="8">
    <source>
        <dbReference type="Pfam" id="PF20811"/>
    </source>
</evidence>
<feature type="domain" description="PARG catalytic Macro" evidence="7">
    <location>
        <begin position="247"/>
        <end position="317"/>
    </location>
</feature>
<dbReference type="PaxDb" id="55529-EKX42032"/>
<evidence type="ECO:0000256" key="5">
    <source>
        <dbReference type="PIRSR" id="PIRSR607724-2"/>
    </source>
</evidence>
<evidence type="ECO:0000313" key="11">
    <source>
        <dbReference type="Proteomes" id="UP000011087"/>
    </source>
</evidence>
<dbReference type="Pfam" id="PF05028">
    <property type="entry name" value="PARG_cat_C"/>
    <property type="match status" value="2"/>
</dbReference>
<dbReference type="EMBL" id="JH993019">
    <property type="protein sequence ID" value="EKX42032.1"/>
    <property type="molecule type" value="Genomic_DNA"/>
</dbReference>
<dbReference type="GO" id="GO:0004649">
    <property type="term" value="F:poly(ADP-ribose) glycohydrolase activity"/>
    <property type="evidence" value="ECO:0007669"/>
    <property type="project" value="UniProtKB-EC"/>
</dbReference>
<dbReference type="GO" id="GO:0005634">
    <property type="term" value="C:nucleus"/>
    <property type="evidence" value="ECO:0007669"/>
    <property type="project" value="TreeGrafter"/>
</dbReference>
<dbReference type="GO" id="GO:1990966">
    <property type="term" value="P:ATP generation from poly-ADP-D-ribose"/>
    <property type="evidence" value="ECO:0007669"/>
    <property type="project" value="TreeGrafter"/>
</dbReference>
<dbReference type="HOGENOM" id="CLU_013388_0_1_1"/>
<dbReference type="AlphaFoldDB" id="L1J129"/>
<dbReference type="PANTHER" id="PTHR12837:SF0">
    <property type="entry name" value="POLY(ADP-RIBOSE) GLYCOHYDROLASE"/>
    <property type="match status" value="1"/>
</dbReference>
<dbReference type="InterPro" id="IPR046372">
    <property type="entry name" value="PARG_cat_C"/>
</dbReference>
<feature type="region of interest" description="Disordered" evidence="6">
    <location>
        <begin position="1"/>
        <end position="33"/>
    </location>
</feature>
<evidence type="ECO:0000259" key="7">
    <source>
        <dbReference type="Pfam" id="PF05028"/>
    </source>
</evidence>
<dbReference type="RefSeq" id="XP_005829012.1">
    <property type="nucleotide sequence ID" value="XM_005828955.1"/>
</dbReference>
<dbReference type="GeneID" id="17298705"/>
<comment type="similarity">
    <text evidence="1">Belongs to the poly(ADP-ribose) glycohydrolase family.</text>
</comment>
<sequence>MADRSAQGMPPPPLMSDDTNTSSESSSFSSSFPHVPGETLFLPFYNESLWEKVRNSLLPFPKDLDELTKAMQAYIPGISQLRGLQAAIDGVGGGPACENFFTETLPDIIQSALKLQEVMKSCNIDRIPLLKDIKTTTSAVFKVVLPRVLVRSLMANMFLCTFQEQRGMEEPMPTCTFQVLLRNTSVQECAKLRMFIHYFERTKSGHVPGCVTIIRQKIYLDGMILENSNKPLLGISVAPAGVGFEDDDNGKDCLHADFANMYIGGGVLTGGCVQEEIRFSICPELIISCLTCSVLNLGEAIQILGAEQVGYFIKYSQESYKLLFQFSSYSGYGFGLRFAGPFVDNQRQADDGTILRGIFAMDAYDGRRRDFNIREAMMLREINKAAAGFSLMDDSVKQFSVLATGNWGCGVFGGFAPLKALLQWLASSHVGVCIRYFPYNEDFGPALQKLSATLTSRRCTVGDLWKGLGRLSKRMSLKGDGAVMERMGTSG</sequence>
<evidence type="ECO:0000313" key="9">
    <source>
        <dbReference type="EMBL" id="EKX42032.1"/>
    </source>
</evidence>
<keyword evidence="3" id="KW-0378">Hydrolase</keyword>
<name>L1J129_GUITC</name>
<dbReference type="GO" id="GO:0009225">
    <property type="term" value="P:nucleotide-sugar metabolic process"/>
    <property type="evidence" value="ECO:0007669"/>
    <property type="project" value="TreeGrafter"/>
</dbReference>
<reference evidence="10" key="3">
    <citation type="submission" date="2015-06" db="UniProtKB">
        <authorList>
            <consortium name="EnsemblProtists"/>
        </authorList>
    </citation>
    <scope>IDENTIFICATION</scope>
</reference>
<feature type="binding site" evidence="5">
    <location>
        <position position="274"/>
    </location>
    <ligand>
        <name>substrate</name>
    </ligand>
</feature>